<organism evidence="1">
    <name type="scientific">Oryza brachyantha</name>
    <name type="common">malo sina</name>
    <dbReference type="NCBI Taxonomy" id="4533"/>
    <lineage>
        <taxon>Eukaryota</taxon>
        <taxon>Viridiplantae</taxon>
        <taxon>Streptophyta</taxon>
        <taxon>Embryophyta</taxon>
        <taxon>Tracheophyta</taxon>
        <taxon>Spermatophyta</taxon>
        <taxon>Magnoliopsida</taxon>
        <taxon>Liliopsida</taxon>
        <taxon>Poales</taxon>
        <taxon>Poaceae</taxon>
        <taxon>BOP clade</taxon>
        <taxon>Oryzoideae</taxon>
        <taxon>Oryzeae</taxon>
        <taxon>Oryzinae</taxon>
        <taxon>Oryza</taxon>
    </lineage>
</organism>
<dbReference type="Gramene" id="OB04G30480.1">
    <property type="protein sequence ID" value="OB04G30480.1"/>
    <property type="gene ID" value="OB04G30480"/>
</dbReference>
<reference evidence="1" key="1">
    <citation type="journal article" date="2013" name="Nat. Commun.">
        <title>Whole-genome sequencing of Oryza brachyantha reveals mechanisms underlying Oryza genome evolution.</title>
        <authorList>
            <person name="Chen J."/>
            <person name="Huang Q."/>
            <person name="Gao D."/>
            <person name="Wang J."/>
            <person name="Lang Y."/>
            <person name="Liu T."/>
            <person name="Li B."/>
            <person name="Bai Z."/>
            <person name="Luis Goicoechea J."/>
            <person name="Liang C."/>
            <person name="Chen C."/>
            <person name="Zhang W."/>
            <person name="Sun S."/>
            <person name="Liao Y."/>
            <person name="Zhang X."/>
            <person name="Yang L."/>
            <person name="Song C."/>
            <person name="Wang M."/>
            <person name="Shi J."/>
            <person name="Liu G."/>
            <person name="Liu J."/>
            <person name="Zhou H."/>
            <person name="Zhou W."/>
            <person name="Yu Q."/>
            <person name="An N."/>
            <person name="Chen Y."/>
            <person name="Cai Q."/>
            <person name="Wang B."/>
            <person name="Liu B."/>
            <person name="Min J."/>
            <person name="Huang Y."/>
            <person name="Wu H."/>
            <person name="Li Z."/>
            <person name="Zhang Y."/>
            <person name="Yin Y."/>
            <person name="Song W."/>
            <person name="Jiang J."/>
            <person name="Jackson S.A."/>
            <person name="Wing R.A."/>
            <person name="Wang J."/>
            <person name="Chen M."/>
        </authorList>
    </citation>
    <scope>NUCLEOTIDE SEQUENCE [LARGE SCALE GENOMIC DNA]</scope>
    <source>
        <strain evidence="1">cv. IRGC 101232</strain>
    </source>
</reference>
<evidence type="ECO:0000313" key="1">
    <source>
        <dbReference type="EnsemblPlants" id="OB04G30480.1"/>
    </source>
</evidence>
<accession>J3M0X3</accession>
<dbReference type="Proteomes" id="UP000006038">
    <property type="component" value="Chromosome 4"/>
</dbReference>
<dbReference type="EnsemblPlants" id="OB04G30480.1">
    <property type="protein sequence ID" value="OB04G30480.1"/>
    <property type="gene ID" value="OB04G30480"/>
</dbReference>
<protein>
    <submittedName>
        <fullName evidence="1">Uncharacterized protein</fullName>
    </submittedName>
</protein>
<evidence type="ECO:0000313" key="2">
    <source>
        <dbReference type="Proteomes" id="UP000006038"/>
    </source>
</evidence>
<proteinExistence type="predicted"/>
<reference evidence="1" key="2">
    <citation type="submission" date="2013-04" db="UniProtKB">
        <authorList>
            <consortium name="EnsemblPlants"/>
        </authorList>
    </citation>
    <scope>IDENTIFICATION</scope>
</reference>
<dbReference type="AlphaFoldDB" id="J3M0X3"/>
<name>J3M0X3_ORYBR</name>
<dbReference type="HOGENOM" id="CLU_1638185_0_0_1"/>
<sequence>MRSTAPFDVPPISESSSPFRCVTSALRSLIFSAFPSEVFMASSTWLSAAFLASIASASSYLAFSSCSTVECSTAMSASCWLCMLASFVRSSSSMLCGDPTLAGSDSTAPAPELSVAESSAALLRAASASWSFALASSAALLAHSSSSRTFPLSFSFSTNCSLAFTSS</sequence>
<dbReference type="eggNOG" id="ENOG502R792">
    <property type="taxonomic scope" value="Eukaryota"/>
</dbReference>
<keyword evidence="2" id="KW-1185">Reference proteome</keyword>